<evidence type="ECO:0000256" key="1">
    <source>
        <dbReference type="ARBA" id="ARBA00004141"/>
    </source>
</evidence>
<dbReference type="GO" id="GO:0016020">
    <property type="term" value="C:membrane"/>
    <property type="evidence" value="ECO:0007669"/>
    <property type="project" value="UniProtKB-SubCell"/>
</dbReference>
<dbReference type="GO" id="GO:0016491">
    <property type="term" value="F:oxidoreductase activity"/>
    <property type="evidence" value="ECO:0007669"/>
    <property type="project" value="UniProtKB-KW"/>
</dbReference>
<keyword evidence="8" id="KW-1015">Disulfide bond</keyword>
<dbReference type="InterPro" id="IPR038354">
    <property type="entry name" value="VKOR_sf"/>
</dbReference>
<evidence type="ECO:0000256" key="10">
    <source>
        <dbReference type="SAM" id="Phobius"/>
    </source>
</evidence>
<evidence type="ECO:0000256" key="7">
    <source>
        <dbReference type="ARBA" id="ARBA00023136"/>
    </source>
</evidence>
<keyword evidence="6" id="KW-0560">Oxidoreductase</keyword>
<feature type="transmembrane region" description="Helical" evidence="10">
    <location>
        <begin position="12"/>
        <end position="29"/>
    </location>
</feature>
<keyword evidence="3 10" id="KW-0812">Transmembrane</keyword>
<dbReference type="AlphaFoldDB" id="A0A6M6JTM8"/>
<evidence type="ECO:0000256" key="5">
    <source>
        <dbReference type="ARBA" id="ARBA00022989"/>
    </source>
</evidence>
<evidence type="ECO:0000256" key="2">
    <source>
        <dbReference type="ARBA" id="ARBA00006214"/>
    </source>
</evidence>
<dbReference type="InterPro" id="IPR012932">
    <property type="entry name" value="VKOR"/>
</dbReference>
<evidence type="ECO:0000259" key="11">
    <source>
        <dbReference type="SMART" id="SM00756"/>
    </source>
</evidence>
<dbReference type="InterPro" id="IPR041714">
    <property type="entry name" value="VKOR_Actinobacteria"/>
</dbReference>
<evidence type="ECO:0000256" key="6">
    <source>
        <dbReference type="ARBA" id="ARBA00023002"/>
    </source>
</evidence>
<keyword evidence="5 10" id="KW-1133">Transmembrane helix</keyword>
<feature type="domain" description="Vitamin K epoxide reductase" evidence="11">
    <location>
        <begin position="6"/>
        <end position="147"/>
    </location>
</feature>
<name>A0A6M6JTM8_9PSEU</name>
<keyword evidence="13" id="KW-1185">Reference proteome</keyword>
<gene>
    <name evidence="12" type="ORF">HOP40_20405</name>
</gene>
<keyword evidence="4" id="KW-0874">Quinone</keyword>
<comment type="subcellular location">
    <subcellularLocation>
        <location evidence="1">Membrane</location>
        <topology evidence="1">Multi-pass membrane protein</topology>
    </subcellularLocation>
</comment>
<organism evidence="12 13">
    <name type="scientific">Pseudonocardia broussonetiae</name>
    <dbReference type="NCBI Taxonomy" id="2736640"/>
    <lineage>
        <taxon>Bacteria</taxon>
        <taxon>Bacillati</taxon>
        <taxon>Actinomycetota</taxon>
        <taxon>Actinomycetes</taxon>
        <taxon>Pseudonocardiales</taxon>
        <taxon>Pseudonocardiaceae</taxon>
        <taxon>Pseudonocardia</taxon>
    </lineage>
</organism>
<dbReference type="Gene3D" id="1.20.1440.130">
    <property type="entry name" value="VKOR domain"/>
    <property type="match status" value="1"/>
</dbReference>
<accession>A0A6M6JTM8</accession>
<dbReference type="Pfam" id="PF07884">
    <property type="entry name" value="VKOR"/>
    <property type="match status" value="1"/>
</dbReference>
<dbReference type="PANTHER" id="PTHR34573:SF1">
    <property type="entry name" value="VITAMIN K EPOXIDE REDUCTASE DOMAIN-CONTAINING PROTEIN"/>
    <property type="match status" value="1"/>
</dbReference>
<dbReference type="GO" id="GO:0048038">
    <property type="term" value="F:quinone binding"/>
    <property type="evidence" value="ECO:0007669"/>
    <property type="project" value="UniProtKB-KW"/>
</dbReference>
<keyword evidence="9" id="KW-0676">Redox-active center</keyword>
<reference evidence="12 13" key="1">
    <citation type="submission" date="2020-05" db="EMBL/GenBank/DDBJ databases">
        <authorList>
            <person name="Mo P."/>
        </authorList>
    </citation>
    <scope>NUCLEOTIDE SEQUENCE [LARGE SCALE GENOMIC DNA]</scope>
    <source>
        <strain evidence="12 13">Gen01</strain>
    </source>
</reference>
<sequence>MSTFLGRATGWILLAGGGVGALAAFVLILDRIALLEDPEFVPACSIDPVLSCGSIMSSPQSEVFGFPNPLIGLLAFPVVATLGAAVVGGVVLPRWMWLGLQVGATAGVLFVHWLIAQSLYVIGALCPYCMAVWVVTITVFWYSTLHNLGRRPAGSRLAEYHGAVLAAWLVALATLVAVRFWPYWTGLLS</sequence>
<feature type="transmembrane region" description="Helical" evidence="10">
    <location>
        <begin position="97"/>
        <end position="115"/>
    </location>
</feature>
<dbReference type="KEGG" id="pbro:HOP40_20405"/>
<feature type="transmembrane region" description="Helical" evidence="10">
    <location>
        <begin position="70"/>
        <end position="92"/>
    </location>
</feature>
<dbReference type="SMART" id="SM00756">
    <property type="entry name" value="VKc"/>
    <property type="match status" value="1"/>
</dbReference>
<evidence type="ECO:0000256" key="3">
    <source>
        <dbReference type="ARBA" id="ARBA00022692"/>
    </source>
</evidence>
<evidence type="ECO:0000256" key="9">
    <source>
        <dbReference type="ARBA" id="ARBA00023284"/>
    </source>
</evidence>
<feature type="transmembrane region" description="Helical" evidence="10">
    <location>
        <begin position="163"/>
        <end position="184"/>
    </location>
</feature>
<proteinExistence type="inferred from homology"/>
<dbReference type="EMBL" id="CP053564">
    <property type="protein sequence ID" value="QJY50770.1"/>
    <property type="molecule type" value="Genomic_DNA"/>
</dbReference>
<keyword evidence="7 10" id="KW-0472">Membrane</keyword>
<comment type="similarity">
    <text evidence="2">Belongs to the VKOR family.</text>
</comment>
<feature type="transmembrane region" description="Helical" evidence="10">
    <location>
        <begin position="121"/>
        <end position="142"/>
    </location>
</feature>
<dbReference type="PANTHER" id="PTHR34573">
    <property type="entry name" value="VKC DOMAIN-CONTAINING PROTEIN"/>
    <property type="match status" value="1"/>
</dbReference>
<evidence type="ECO:0000313" key="12">
    <source>
        <dbReference type="EMBL" id="QJY50770.1"/>
    </source>
</evidence>
<evidence type="ECO:0000313" key="13">
    <source>
        <dbReference type="Proteomes" id="UP000505377"/>
    </source>
</evidence>
<evidence type="ECO:0000256" key="4">
    <source>
        <dbReference type="ARBA" id="ARBA00022719"/>
    </source>
</evidence>
<dbReference type="Proteomes" id="UP000505377">
    <property type="component" value="Chromosome"/>
</dbReference>
<dbReference type="CDD" id="cd12922">
    <property type="entry name" value="VKOR_5"/>
    <property type="match status" value="1"/>
</dbReference>
<evidence type="ECO:0000256" key="8">
    <source>
        <dbReference type="ARBA" id="ARBA00023157"/>
    </source>
</evidence>
<protein>
    <submittedName>
        <fullName evidence="12">Vitamin K epoxide reductase family protein</fullName>
    </submittedName>
</protein>